<evidence type="ECO:0000256" key="4">
    <source>
        <dbReference type="ARBA" id="ARBA00022490"/>
    </source>
</evidence>
<dbReference type="InterPro" id="IPR010985">
    <property type="entry name" value="Ribbon_hlx_hlx"/>
</dbReference>
<dbReference type="AlphaFoldDB" id="A0A378JNS5"/>
<evidence type="ECO:0000313" key="9">
    <source>
        <dbReference type="Proteomes" id="UP000254968"/>
    </source>
</evidence>
<keyword evidence="6" id="KW-0238">DNA-binding</keyword>
<dbReference type="EMBL" id="UGNV01000002">
    <property type="protein sequence ID" value="STX55534.1"/>
    <property type="molecule type" value="Genomic_DNA"/>
</dbReference>
<evidence type="ECO:0000256" key="6">
    <source>
        <dbReference type="ARBA" id="ARBA00023125"/>
    </source>
</evidence>
<evidence type="ECO:0000256" key="1">
    <source>
        <dbReference type="ARBA" id="ARBA00004496"/>
    </source>
</evidence>
<evidence type="ECO:0000256" key="2">
    <source>
        <dbReference type="ARBA" id="ARBA00007183"/>
    </source>
</evidence>
<dbReference type="GO" id="GO:0003677">
    <property type="term" value="F:DNA binding"/>
    <property type="evidence" value="ECO:0007669"/>
    <property type="project" value="UniProtKB-KW"/>
</dbReference>
<dbReference type="EMBL" id="UGNV01000002">
    <property type="protein sequence ID" value="STX55461.1"/>
    <property type="molecule type" value="Genomic_DNA"/>
</dbReference>
<dbReference type="InterPro" id="IPR008876">
    <property type="entry name" value="TraY"/>
</dbReference>
<comment type="subcellular location">
    <subcellularLocation>
        <location evidence="1">Cytoplasm</location>
    </subcellularLocation>
</comment>
<name>A0A378JNS5_9GAMM</name>
<dbReference type="GO" id="GO:0005737">
    <property type="term" value="C:cytoplasm"/>
    <property type="evidence" value="ECO:0007669"/>
    <property type="project" value="UniProtKB-SubCell"/>
</dbReference>
<dbReference type="SUPFAM" id="SSF47598">
    <property type="entry name" value="Ribbon-helix-helix"/>
    <property type="match status" value="1"/>
</dbReference>
<evidence type="ECO:0000256" key="3">
    <source>
        <dbReference type="ARBA" id="ARBA00020541"/>
    </source>
</evidence>
<proteinExistence type="inferred from homology"/>
<dbReference type="RefSeq" id="WP_115304114.1">
    <property type="nucleotide sequence ID" value="NZ_CAAAHO010000010.1"/>
</dbReference>
<keyword evidence="4" id="KW-0963">Cytoplasm</keyword>
<organism evidence="8 9">
    <name type="scientific">Legionella beliardensis</name>
    <dbReference type="NCBI Taxonomy" id="91822"/>
    <lineage>
        <taxon>Bacteria</taxon>
        <taxon>Pseudomonadati</taxon>
        <taxon>Pseudomonadota</taxon>
        <taxon>Gammaproteobacteria</taxon>
        <taxon>Legionellales</taxon>
        <taxon>Legionellaceae</taxon>
        <taxon>Legionella</taxon>
    </lineage>
</organism>
<dbReference type="GO" id="GO:0006355">
    <property type="term" value="P:regulation of DNA-templated transcription"/>
    <property type="evidence" value="ECO:0007669"/>
    <property type="project" value="InterPro"/>
</dbReference>
<evidence type="ECO:0000313" key="7">
    <source>
        <dbReference type="EMBL" id="STX55461.1"/>
    </source>
</evidence>
<keyword evidence="5" id="KW-0184">Conjugation</keyword>
<dbReference type="Pfam" id="PF05509">
    <property type="entry name" value="TraY"/>
    <property type="match status" value="1"/>
</dbReference>
<evidence type="ECO:0000313" key="8">
    <source>
        <dbReference type="EMBL" id="STX55534.1"/>
    </source>
</evidence>
<sequence>MDDTSGYKAVYITLRISKEENELLSISAERSGRNKNQEAKIRLRHSLGEFRTISERYCLLK</sequence>
<gene>
    <name evidence="7" type="ORF">NCTC13315_02833</name>
    <name evidence="8" type="ORF">NCTC13315_02906</name>
</gene>
<protein>
    <recommendedName>
        <fullName evidence="3">Relaxosome protein TraY</fullName>
    </recommendedName>
</protein>
<keyword evidence="9" id="KW-1185">Reference proteome</keyword>
<comment type="similarity">
    <text evidence="2">Belongs to the TraY family.</text>
</comment>
<reference evidence="8 9" key="1">
    <citation type="submission" date="2018-06" db="EMBL/GenBank/DDBJ databases">
        <authorList>
            <consortium name="Pathogen Informatics"/>
            <person name="Doyle S."/>
        </authorList>
    </citation>
    <scope>NUCLEOTIDE SEQUENCE [LARGE SCALE GENOMIC DNA]</scope>
    <source>
        <strain evidence="8 9">NCTC13315</strain>
    </source>
</reference>
<dbReference type="Proteomes" id="UP000254968">
    <property type="component" value="Unassembled WGS sequence"/>
</dbReference>
<evidence type="ECO:0000256" key="5">
    <source>
        <dbReference type="ARBA" id="ARBA00022971"/>
    </source>
</evidence>
<accession>A0A378JNS5</accession>